<dbReference type="Gene3D" id="3.30.310.170">
    <property type="entry name" value="Outer membrane protein assembly factor BamC"/>
    <property type="match status" value="1"/>
</dbReference>
<evidence type="ECO:0000256" key="5">
    <source>
        <dbReference type="ARBA" id="ARBA00023288"/>
    </source>
</evidence>
<comment type="similarity">
    <text evidence="6">Belongs to the BamC family.</text>
</comment>
<dbReference type="InterPro" id="IPR010653">
    <property type="entry name" value="NlpB/DapX"/>
</dbReference>
<dbReference type="EMBL" id="JAPFRD010000009">
    <property type="protein sequence ID" value="MCW8108115.1"/>
    <property type="molecule type" value="Genomic_DNA"/>
</dbReference>
<dbReference type="Proteomes" id="UP001142810">
    <property type="component" value="Unassembled WGS sequence"/>
</dbReference>
<keyword evidence="5 6" id="KW-0449">Lipoprotein</keyword>
<keyword evidence="2 6" id="KW-0472">Membrane</keyword>
<accession>A0ABT3P5S4</accession>
<dbReference type="PROSITE" id="PS51257">
    <property type="entry name" value="PROKAR_LIPOPROTEIN"/>
    <property type="match status" value="1"/>
</dbReference>
<dbReference type="InterPro" id="IPR042268">
    <property type="entry name" value="BamC_C"/>
</dbReference>
<dbReference type="Pfam" id="PF06804">
    <property type="entry name" value="Lipoprotein_18"/>
    <property type="match status" value="1"/>
</dbReference>
<organism evidence="7 8">
    <name type="scientific">Alteromonas aquimaris</name>
    <dbReference type="NCBI Taxonomy" id="2998417"/>
    <lineage>
        <taxon>Bacteria</taxon>
        <taxon>Pseudomonadati</taxon>
        <taxon>Pseudomonadota</taxon>
        <taxon>Gammaproteobacteria</taxon>
        <taxon>Alteromonadales</taxon>
        <taxon>Alteromonadaceae</taxon>
        <taxon>Alteromonas/Salinimonas group</taxon>
        <taxon>Alteromonas</taxon>
    </lineage>
</organism>
<comment type="caution">
    <text evidence="7">The sequence shown here is derived from an EMBL/GenBank/DDBJ whole genome shotgun (WGS) entry which is preliminary data.</text>
</comment>
<dbReference type="RefSeq" id="WP_265616811.1">
    <property type="nucleotide sequence ID" value="NZ_JAPFRD010000009.1"/>
</dbReference>
<dbReference type="HAMAP" id="MF_00924">
    <property type="entry name" value="OM_assembly_BamC"/>
    <property type="match status" value="1"/>
</dbReference>
<keyword evidence="1 6" id="KW-0732">Signal</keyword>
<comment type="function">
    <text evidence="6">Part of the outer membrane protein assembly complex, which is involved in assembly and insertion of beta-barrel proteins into the outer membrane.</text>
</comment>
<evidence type="ECO:0000313" key="8">
    <source>
        <dbReference type="Proteomes" id="UP001142810"/>
    </source>
</evidence>
<keyword evidence="4 6" id="KW-0998">Cell outer membrane</keyword>
<dbReference type="InterPro" id="IPR014524">
    <property type="entry name" value="BamC"/>
</dbReference>
<dbReference type="Gene3D" id="3.30.530.50">
    <property type="match status" value="1"/>
</dbReference>
<protein>
    <recommendedName>
        <fullName evidence="6">Outer membrane protein assembly factor BamC</fullName>
    </recommendedName>
</protein>
<sequence>MKIFLALVSGAVVTLTGCASQLERTTASGSYDYLEAQERASLKVPDDVDNPEFSRDYELPSLGENADPDLLGKKLSVQSPALVLPLVTGSHVQEGQTAATVWFDQVDDSQPLDRAIWNSLLSFLEQQGIGVDSFDPEAGKLLTDWMVITKEVDSKWYKWTSTESQIGKRFEFSLDKKSHGRTAALHVELKDYMATTKGDVVASLDDAQQRREEVDILNQVINHYEYQVQLEDSRKLTKIRQGLQMSMGFDADGNPAFVVDEKYDITWPRLLLVLRKLGFNVKDLDKSTGLLFVSYVGDDSSWFSDWFSSDDDLLEEDDYRLVVKKAGEKTSVTFMDDESKPFEANMIADIFEPFKKVMSEENLDI</sequence>
<keyword evidence="3 6" id="KW-0564">Palmitate</keyword>
<comment type="subcellular location">
    <subcellularLocation>
        <location evidence="6">Cell outer membrane</location>
        <topology evidence="6">Lipid-anchor</topology>
    </subcellularLocation>
</comment>
<evidence type="ECO:0000256" key="4">
    <source>
        <dbReference type="ARBA" id="ARBA00023237"/>
    </source>
</evidence>
<proteinExistence type="inferred from homology"/>
<evidence type="ECO:0000313" key="7">
    <source>
        <dbReference type="EMBL" id="MCW8108115.1"/>
    </source>
</evidence>
<name>A0ABT3P5S4_9ALTE</name>
<evidence type="ECO:0000256" key="1">
    <source>
        <dbReference type="ARBA" id="ARBA00022729"/>
    </source>
</evidence>
<evidence type="ECO:0000256" key="3">
    <source>
        <dbReference type="ARBA" id="ARBA00023139"/>
    </source>
</evidence>
<keyword evidence="8" id="KW-1185">Reference proteome</keyword>
<comment type="subunit">
    <text evidence="6">Part of the Bam complex.</text>
</comment>
<evidence type="ECO:0000256" key="2">
    <source>
        <dbReference type="ARBA" id="ARBA00023136"/>
    </source>
</evidence>
<reference evidence="7" key="1">
    <citation type="submission" date="2022-11" db="EMBL/GenBank/DDBJ databases">
        <title>Alteromonas sp. nov., isolated from sea water of the Qingdao.</title>
        <authorList>
            <person name="Wang Q."/>
        </authorList>
    </citation>
    <scope>NUCLEOTIDE SEQUENCE</scope>
    <source>
        <strain evidence="7">ASW11-7</strain>
    </source>
</reference>
<evidence type="ECO:0000256" key="6">
    <source>
        <dbReference type="HAMAP-Rule" id="MF_00924"/>
    </source>
</evidence>
<gene>
    <name evidence="6 7" type="primary">bamC</name>
    <name evidence="7" type="ORF">OPS25_06375</name>
</gene>